<name>A0ACB0L2V1_TRIPR</name>
<reference evidence="1" key="1">
    <citation type="submission" date="2023-10" db="EMBL/GenBank/DDBJ databases">
        <authorList>
            <person name="Rodriguez Cubillos JULIANA M."/>
            <person name="De Vega J."/>
        </authorList>
    </citation>
    <scope>NUCLEOTIDE SEQUENCE</scope>
</reference>
<gene>
    <name evidence="1" type="ORF">MILVUS5_LOCUS28416</name>
</gene>
<comment type="caution">
    <text evidence="1">The sequence shown here is derived from an EMBL/GenBank/DDBJ whole genome shotgun (WGS) entry which is preliminary data.</text>
</comment>
<protein>
    <submittedName>
        <fullName evidence="1">Uncharacterized protein</fullName>
    </submittedName>
</protein>
<organism evidence="1 2">
    <name type="scientific">Trifolium pratense</name>
    <name type="common">Red clover</name>
    <dbReference type="NCBI Taxonomy" id="57577"/>
    <lineage>
        <taxon>Eukaryota</taxon>
        <taxon>Viridiplantae</taxon>
        <taxon>Streptophyta</taxon>
        <taxon>Embryophyta</taxon>
        <taxon>Tracheophyta</taxon>
        <taxon>Spermatophyta</taxon>
        <taxon>Magnoliopsida</taxon>
        <taxon>eudicotyledons</taxon>
        <taxon>Gunneridae</taxon>
        <taxon>Pentapetalae</taxon>
        <taxon>rosids</taxon>
        <taxon>fabids</taxon>
        <taxon>Fabales</taxon>
        <taxon>Fabaceae</taxon>
        <taxon>Papilionoideae</taxon>
        <taxon>50 kb inversion clade</taxon>
        <taxon>NPAAA clade</taxon>
        <taxon>Hologalegina</taxon>
        <taxon>IRL clade</taxon>
        <taxon>Trifolieae</taxon>
        <taxon>Trifolium</taxon>
    </lineage>
</organism>
<accession>A0ACB0L2V1</accession>
<evidence type="ECO:0000313" key="1">
    <source>
        <dbReference type="EMBL" id="CAJ2662890.1"/>
    </source>
</evidence>
<evidence type="ECO:0000313" key="2">
    <source>
        <dbReference type="Proteomes" id="UP001177021"/>
    </source>
</evidence>
<sequence>MEQQTLPSLSSFTCEWTYDVFLSFRGIDTRNNFTGNLYNFLQHQRGIHTFIDDEEIQKGEQITPTLLQAIKESRIFIAIFSPNYASSTFCLTELVTILECSKLLGGRLFLPVFYDVDPSQIRNITGTYADAFAKHEVRFRDEKEKVQKWRDALHQAASVSGWHFKPGSESEYKFIGKIVEEVSIKINRVPLHVANKPVGLESRMLEVTSLLGLESDERVNMVGIYGIGGIGKSTTARAVHNLIADQFEGACYLPDVRERATNHDLAQLQETLLSEILGEKDIKVGDVYRGISIIKRRLRRKKVLLILDNVDKEKQLQVLVGGHDWFGFGSKIIITTRDKHLLATHGIEKVYEVKQLKNEKALELFNWHAFKNKKIDPCYLDIAKRAVSYCHGHPLALEVIGSQLFGKSLAVWKCSLDKYERVLRKDIHVILKVSYDDLEEDDKGIFLDIACFFNSYEIGYVKEILYLHGYHAEDGIQELIDKSLMKIDANGCVRMHDLIQDMGREIVRQESTLEPGRRSRLWFRDDILHVLEENKGTDTIEVIIVDLHKNRKVNWCGEAFGQMKNLRILIIRNAQFSRGPQILPNSLRVLDWCGYQ</sequence>
<keyword evidence="2" id="KW-1185">Reference proteome</keyword>
<dbReference type="Proteomes" id="UP001177021">
    <property type="component" value="Unassembled WGS sequence"/>
</dbReference>
<dbReference type="EMBL" id="CASHSV030000409">
    <property type="protein sequence ID" value="CAJ2662890.1"/>
    <property type="molecule type" value="Genomic_DNA"/>
</dbReference>
<proteinExistence type="predicted"/>